<proteinExistence type="predicted"/>
<evidence type="ECO:0000313" key="2">
    <source>
        <dbReference type="Proteomes" id="UP000011829"/>
    </source>
</evidence>
<dbReference type="GeneID" id="18562847"/>
<name>M1F240_9CAUD</name>
<accession>M1F240</accession>
<dbReference type="Pfam" id="PF26074">
    <property type="entry name" value="Phage_DEC_PhiTE"/>
    <property type="match status" value="1"/>
</dbReference>
<dbReference type="Proteomes" id="UP000011829">
    <property type="component" value="Segment"/>
</dbReference>
<reference evidence="1 2" key="1">
    <citation type="submission" date="2012-02" db="EMBL/GenBank/DDBJ databases">
        <title>Complete Genome Sequence of Cronobacter sakazakii Bacteriophage CR9.</title>
        <authorList>
            <person name="Shin H."/>
            <person name="Lee J.-H."/>
            <person name="Kim Y."/>
            <person name="Ryu S."/>
        </authorList>
    </citation>
    <scope>NUCLEOTIDE SEQUENCE [LARGE SCALE GENOMIC DNA]</scope>
</reference>
<dbReference type="RefSeq" id="YP_009014967.1">
    <property type="nucleotide sequence ID" value="NC_023717.1"/>
</dbReference>
<dbReference type="KEGG" id="vg:18562847"/>
<dbReference type="EMBL" id="JQ691611">
    <property type="protein sequence ID" value="AFH20889.1"/>
    <property type="molecule type" value="Genomic_DNA"/>
</dbReference>
<gene>
    <name evidence="1" type="ORF">CR9_005</name>
</gene>
<keyword evidence="2" id="KW-1185">Reference proteome</keyword>
<sequence>MAKAHVATLEGNYSDIVLGRVVAFGDTGWNFKEVDMTFIASGAAADSKTTLFAGLLVKEDGTPVAAPADAADIYGVLVDRKVLPGVEHYVGVFTPGEKVPMVLAVRGLTLNALKVKYADGTAIDAAGIKVLEAQGNQVTDKIVGTQFIGSVL</sequence>
<organism evidence="1 2">
    <name type="scientific">Cronobacter phage CR9</name>
    <dbReference type="NCBI Taxonomy" id="1162290"/>
    <lineage>
        <taxon>Viruses</taxon>
        <taxon>Duplodnaviria</taxon>
        <taxon>Heunggongvirae</taxon>
        <taxon>Uroviricota</taxon>
        <taxon>Caudoviricetes</taxon>
        <taxon>Vequintavirinae</taxon>
        <taxon>Certrevirus</taxon>
        <taxon>Certrevirus CR9</taxon>
    </lineage>
</organism>
<protein>
    <submittedName>
        <fullName evidence="1">Putative head stabilization/decoration protein</fullName>
    </submittedName>
</protein>
<dbReference type="InterPro" id="IPR058875">
    <property type="entry name" value="DEC"/>
</dbReference>
<dbReference type="OrthoDB" id="13460at10239"/>
<evidence type="ECO:0000313" key="1">
    <source>
        <dbReference type="EMBL" id="AFH20889.1"/>
    </source>
</evidence>